<dbReference type="EMBL" id="CP019288">
    <property type="protein sequence ID" value="QHI38706.1"/>
    <property type="molecule type" value="Genomic_DNA"/>
</dbReference>
<keyword evidence="2" id="KW-1185">Reference proteome</keyword>
<dbReference type="Proteomes" id="UP000464657">
    <property type="component" value="Chromosome"/>
</dbReference>
<protein>
    <submittedName>
        <fullName evidence="1">Uncharacterized protein</fullName>
    </submittedName>
</protein>
<organism evidence="1 2">
    <name type="scientific">Kordia antarctica</name>
    <dbReference type="NCBI Taxonomy" id="1218801"/>
    <lineage>
        <taxon>Bacteria</taxon>
        <taxon>Pseudomonadati</taxon>
        <taxon>Bacteroidota</taxon>
        <taxon>Flavobacteriia</taxon>
        <taxon>Flavobacteriales</taxon>
        <taxon>Flavobacteriaceae</taxon>
        <taxon>Kordia</taxon>
    </lineage>
</organism>
<sequence length="344" mass="41174">MTTKRNLYNITPKQIYSTKGGFFDFQDPEFIYINRGLDLKIQEEIYFHESFHRTLSNQTIYGQTIICLSKIINHLMENQNDYNKKLLSNYIYIRNSFFKNMYFVQEGGAITRAFCMLPLIYSVNSYEDYYKTNENYFNNLAPVYLKIALYYTSFIEKFFEFSYVPQTLMYYLNETLTRFCMNLSEFKNLNSIMFFMNDNKIINDKLSPDETFFEVVESLRKNKSSFIENIIYAMEKTFKIDITNPLFEEAHRDFIDKKDVDGETLILEVFLECFENSFPTKSIPSSNYKNLEVMLNWVKIIEDEFISLVPSYTATKFTFTNNMDEKLKKLKKRKYFKLLLSDKN</sequence>
<gene>
    <name evidence="1" type="ORF">IMCC3317_41000</name>
</gene>
<evidence type="ECO:0000313" key="2">
    <source>
        <dbReference type="Proteomes" id="UP000464657"/>
    </source>
</evidence>
<accession>A0A7L4ZR82</accession>
<dbReference type="RefSeq" id="WP_160131242.1">
    <property type="nucleotide sequence ID" value="NZ_CP019288.1"/>
</dbReference>
<proteinExistence type="predicted"/>
<evidence type="ECO:0000313" key="1">
    <source>
        <dbReference type="EMBL" id="QHI38706.1"/>
    </source>
</evidence>
<name>A0A7L4ZR82_9FLAO</name>
<dbReference type="AlphaFoldDB" id="A0A7L4ZR82"/>
<reference evidence="1 2" key="1">
    <citation type="journal article" date="2013" name="Int. J. Syst. Evol. Microbiol.">
        <title>Kordia antarctica sp. nov., isolated from Antarctic seawater.</title>
        <authorList>
            <person name="Baek K."/>
            <person name="Choi A."/>
            <person name="Kang I."/>
            <person name="Lee K."/>
            <person name="Cho J.C."/>
        </authorList>
    </citation>
    <scope>NUCLEOTIDE SEQUENCE [LARGE SCALE GENOMIC DNA]</scope>
    <source>
        <strain evidence="1 2">IMCC3317</strain>
    </source>
</reference>
<dbReference type="KEGG" id="kan:IMCC3317_41000"/>